<proteinExistence type="predicted"/>
<evidence type="ECO:0000313" key="7">
    <source>
        <dbReference type="Proteomes" id="UP000609879"/>
    </source>
</evidence>
<reference evidence="6 7" key="1">
    <citation type="submission" date="2021-01" db="EMBL/GenBank/DDBJ databases">
        <title>Whole genome shotgun sequence of Actinoplanes deccanensis NBRC 13994.</title>
        <authorList>
            <person name="Komaki H."/>
            <person name="Tamura T."/>
        </authorList>
    </citation>
    <scope>NUCLEOTIDE SEQUENCE [LARGE SCALE GENOMIC DNA]</scope>
    <source>
        <strain evidence="6 7">NBRC 13994</strain>
    </source>
</reference>
<organism evidence="6 7">
    <name type="scientific">Paractinoplanes deccanensis</name>
    <dbReference type="NCBI Taxonomy" id="113561"/>
    <lineage>
        <taxon>Bacteria</taxon>
        <taxon>Bacillati</taxon>
        <taxon>Actinomycetota</taxon>
        <taxon>Actinomycetes</taxon>
        <taxon>Micromonosporales</taxon>
        <taxon>Micromonosporaceae</taxon>
        <taxon>Paractinoplanes</taxon>
    </lineage>
</organism>
<dbReference type="InterPro" id="IPR003660">
    <property type="entry name" value="HAMP_dom"/>
</dbReference>
<feature type="domain" description="HAMP" evidence="5">
    <location>
        <begin position="156"/>
        <end position="209"/>
    </location>
</feature>
<comment type="caution">
    <text evidence="6">The sequence shown here is derived from an EMBL/GenBank/DDBJ whole genome shotgun (WGS) entry which is preliminary data.</text>
</comment>
<feature type="transmembrane region" description="Helical" evidence="4">
    <location>
        <begin position="7"/>
        <end position="30"/>
    </location>
</feature>
<keyword evidence="2 4" id="KW-1133">Transmembrane helix</keyword>
<sequence length="320" mass="33987">MRLRNQLALVVTAVVALIVAVAGLFVVVRIDNRDAEALDREISARADRVRVTASTDGTFASDGSFVARLVRGGQLVKQIGSPAGFPLPVPEGYATVRAGDEQWRSLGETLPSGVQLQVLMSQRDLDVQHRSNVRIVVLLVVLAALLSAAGVWFATGYMLRPFQRLLTSARELDPADPSQRLPEVSSPREVAELTSTLNGLLDRARGSAPLTEPPPVSPPPVSPPPVSPPPVSPPPVSPPPVSQPPVSQPPAFAAETVEIPKIIVKQEGPDLSSPLAGLGANLDALLDNPDMPATQRHLILAAMADEHRRMVALIAEQADK</sequence>
<dbReference type="PROSITE" id="PS50885">
    <property type="entry name" value="HAMP"/>
    <property type="match status" value="1"/>
</dbReference>
<name>A0ABQ3YJU1_9ACTN</name>
<keyword evidence="4" id="KW-0472">Membrane</keyword>
<gene>
    <name evidence="6" type="ORF">Ade02nite_89100</name>
</gene>
<evidence type="ECO:0000259" key="5">
    <source>
        <dbReference type="PROSITE" id="PS50885"/>
    </source>
</evidence>
<feature type="compositionally biased region" description="Pro residues" evidence="3">
    <location>
        <begin position="211"/>
        <end position="248"/>
    </location>
</feature>
<dbReference type="Pfam" id="PF00672">
    <property type="entry name" value="HAMP"/>
    <property type="match status" value="1"/>
</dbReference>
<dbReference type="Gene3D" id="6.10.340.10">
    <property type="match status" value="1"/>
</dbReference>
<feature type="transmembrane region" description="Helical" evidence="4">
    <location>
        <begin position="135"/>
        <end position="159"/>
    </location>
</feature>
<dbReference type="RefSeq" id="WP_203777418.1">
    <property type="nucleotide sequence ID" value="NZ_BOMI01000189.1"/>
</dbReference>
<evidence type="ECO:0000256" key="3">
    <source>
        <dbReference type="SAM" id="MobiDB-lite"/>
    </source>
</evidence>
<dbReference type="Proteomes" id="UP000609879">
    <property type="component" value="Unassembled WGS sequence"/>
</dbReference>
<protein>
    <recommendedName>
        <fullName evidence="5">HAMP domain-containing protein</fullName>
    </recommendedName>
</protein>
<evidence type="ECO:0000313" key="6">
    <source>
        <dbReference type="EMBL" id="GID80269.1"/>
    </source>
</evidence>
<accession>A0ABQ3YJU1</accession>
<evidence type="ECO:0000256" key="4">
    <source>
        <dbReference type="SAM" id="Phobius"/>
    </source>
</evidence>
<dbReference type="EMBL" id="BOMI01000189">
    <property type="protein sequence ID" value="GID80269.1"/>
    <property type="molecule type" value="Genomic_DNA"/>
</dbReference>
<feature type="region of interest" description="Disordered" evidence="3">
    <location>
        <begin position="204"/>
        <end position="249"/>
    </location>
</feature>
<dbReference type="SMART" id="SM00304">
    <property type="entry name" value="HAMP"/>
    <property type="match status" value="1"/>
</dbReference>
<evidence type="ECO:0000256" key="1">
    <source>
        <dbReference type="ARBA" id="ARBA00022692"/>
    </source>
</evidence>
<keyword evidence="1 4" id="KW-0812">Transmembrane</keyword>
<keyword evidence="7" id="KW-1185">Reference proteome</keyword>
<evidence type="ECO:0000256" key="2">
    <source>
        <dbReference type="ARBA" id="ARBA00022989"/>
    </source>
</evidence>